<dbReference type="NCBIfam" id="TIGR04183">
    <property type="entry name" value="Por_Secre_tail"/>
    <property type="match status" value="1"/>
</dbReference>
<sequence length="265" mass="29282">MKITYRTQMIMMLIAILGISGYATAQSAEMKFNANEITVQEGDTFHVKVLFNTNEMPVSVFDIHLQYETEYLQVIGLESLDEGFFSYHVVPNFDNSLGKVDMAAFQIGKQTPSGNFEVVQITFLALAPTGLTKVYHPMDVFPKSLLAYGGTDILENADDLKVTITESGTVGIDDINKVEGMDLSVWPNPSSDVAFVSFRLQEAKQVVLSVFDLNGKLIKELFNGNAATETEYKFEVEVSELASGSYQCVLRTGETLFTKAIVVAH</sequence>
<organism evidence="4 5">
    <name type="scientific">Cryomorpha ignava</name>
    <dbReference type="NCBI Taxonomy" id="101383"/>
    <lineage>
        <taxon>Bacteria</taxon>
        <taxon>Pseudomonadati</taxon>
        <taxon>Bacteroidota</taxon>
        <taxon>Flavobacteriia</taxon>
        <taxon>Flavobacteriales</taxon>
        <taxon>Cryomorphaceae</taxon>
        <taxon>Cryomorpha</taxon>
    </lineage>
</organism>
<proteinExistence type="predicted"/>
<feature type="chain" id="PRO_5029689130" evidence="2">
    <location>
        <begin position="26"/>
        <end position="265"/>
    </location>
</feature>
<keyword evidence="5" id="KW-1185">Reference proteome</keyword>
<evidence type="ECO:0000313" key="5">
    <source>
        <dbReference type="Proteomes" id="UP000486602"/>
    </source>
</evidence>
<reference evidence="4 5" key="1">
    <citation type="submission" date="2020-02" db="EMBL/GenBank/DDBJ databases">
        <title>Out from the shadows clarifying the taxonomy of the family Cryomorphaceae and related taxa by utilizing the GTDB taxonomic framework.</title>
        <authorList>
            <person name="Bowman J.P."/>
        </authorList>
    </citation>
    <scope>NUCLEOTIDE SEQUENCE [LARGE SCALE GENOMIC DNA]</scope>
    <source>
        <strain evidence="4 5">QSSC 1-22</strain>
    </source>
</reference>
<dbReference type="InterPro" id="IPR026444">
    <property type="entry name" value="Secre_tail"/>
</dbReference>
<evidence type="ECO:0000256" key="1">
    <source>
        <dbReference type="ARBA" id="ARBA00022729"/>
    </source>
</evidence>
<dbReference type="Pfam" id="PF18962">
    <property type="entry name" value="Por_Secre_tail"/>
    <property type="match status" value="1"/>
</dbReference>
<evidence type="ECO:0000313" key="4">
    <source>
        <dbReference type="EMBL" id="NEN23582.1"/>
    </source>
</evidence>
<dbReference type="EMBL" id="JAAGVY010000012">
    <property type="protein sequence ID" value="NEN23582.1"/>
    <property type="molecule type" value="Genomic_DNA"/>
</dbReference>
<gene>
    <name evidence="4" type="ORF">G3O08_08720</name>
</gene>
<dbReference type="GO" id="GO:0030246">
    <property type="term" value="F:carbohydrate binding"/>
    <property type="evidence" value="ECO:0007669"/>
    <property type="project" value="InterPro"/>
</dbReference>
<keyword evidence="1 2" id="KW-0732">Signal</keyword>
<feature type="domain" description="Secretion system C-terminal sorting" evidence="3">
    <location>
        <begin position="185"/>
        <end position="262"/>
    </location>
</feature>
<dbReference type="SUPFAM" id="SSF49384">
    <property type="entry name" value="Carbohydrate-binding domain"/>
    <property type="match status" value="1"/>
</dbReference>
<dbReference type="Proteomes" id="UP000486602">
    <property type="component" value="Unassembled WGS sequence"/>
</dbReference>
<dbReference type="RefSeq" id="WP_163284954.1">
    <property type="nucleotide sequence ID" value="NZ_JAAGVY010000012.1"/>
</dbReference>
<dbReference type="AlphaFoldDB" id="A0A7K3WRV4"/>
<evidence type="ECO:0000256" key="2">
    <source>
        <dbReference type="SAM" id="SignalP"/>
    </source>
</evidence>
<accession>A0A7K3WRV4</accession>
<name>A0A7K3WRV4_9FLAO</name>
<dbReference type="InterPro" id="IPR008965">
    <property type="entry name" value="CBM2/CBM3_carb-bd_dom_sf"/>
</dbReference>
<evidence type="ECO:0000259" key="3">
    <source>
        <dbReference type="Pfam" id="PF18962"/>
    </source>
</evidence>
<comment type="caution">
    <text evidence="4">The sequence shown here is derived from an EMBL/GenBank/DDBJ whole genome shotgun (WGS) entry which is preliminary data.</text>
</comment>
<dbReference type="Gene3D" id="2.60.40.680">
    <property type="match status" value="1"/>
</dbReference>
<feature type="signal peptide" evidence="2">
    <location>
        <begin position="1"/>
        <end position="25"/>
    </location>
</feature>
<protein>
    <submittedName>
        <fullName evidence="4">T9SS type A sorting domain-containing protein</fullName>
    </submittedName>
</protein>